<dbReference type="EMBL" id="CP003876">
    <property type="protein sequence ID" value="AFU03815.1"/>
    <property type="molecule type" value="Genomic_DNA"/>
</dbReference>
<feature type="domain" description="SMP-30/Gluconolactonase/LRE-like region" evidence="3">
    <location>
        <begin position="18"/>
        <end position="235"/>
    </location>
</feature>
<dbReference type="Gene3D" id="2.120.10.30">
    <property type="entry name" value="TolB, C-terminal domain"/>
    <property type="match status" value="1"/>
</dbReference>
<evidence type="ECO:0000259" key="3">
    <source>
        <dbReference type="Pfam" id="PF08450"/>
    </source>
</evidence>
<dbReference type="InterPro" id="IPR011042">
    <property type="entry name" value="6-blade_b-propeller_TolB-like"/>
</dbReference>
<proteinExistence type="inferred from homology"/>
<dbReference type="InterPro" id="IPR051262">
    <property type="entry name" value="SMP-30/CGR1_Lactonase"/>
</dbReference>
<dbReference type="STRING" id="1133849.O3I_029330"/>
<evidence type="ECO:0000256" key="2">
    <source>
        <dbReference type="ARBA" id="ARBA00022801"/>
    </source>
</evidence>
<dbReference type="Pfam" id="PF08450">
    <property type="entry name" value="SGL"/>
    <property type="match status" value="1"/>
</dbReference>
<dbReference type="GO" id="GO:0016787">
    <property type="term" value="F:hydrolase activity"/>
    <property type="evidence" value="ECO:0007669"/>
    <property type="project" value="UniProtKB-KW"/>
</dbReference>
<dbReference type="KEGG" id="nbr:O3I_029330"/>
<comment type="similarity">
    <text evidence="1">Belongs to the SMP-30/CGR1 family.</text>
</comment>
<name>K0F3X2_NOCB7</name>
<reference evidence="4 5" key="1">
    <citation type="journal article" date="2012" name="J. Bacteriol.">
        <title>Complete genome sequence of Nocardia brasiliensis HUJEG-1.</title>
        <authorList>
            <person name="Vera-Cabrera L."/>
            <person name="Ortiz-Lopez R."/>
            <person name="Elizondo-Gonzalez R."/>
            <person name="Perez-Maya A.A."/>
            <person name="Ocampo-Candiani J."/>
        </authorList>
    </citation>
    <scope>NUCLEOTIDE SEQUENCE [LARGE SCALE GENOMIC DNA]</scope>
    <source>
        <strain evidence="5">ATCC 700358</strain>
    </source>
</reference>
<evidence type="ECO:0000313" key="4">
    <source>
        <dbReference type="EMBL" id="AFU03815.1"/>
    </source>
</evidence>
<protein>
    <submittedName>
        <fullName evidence="4">Gluconolactanase</fullName>
    </submittedName>
</protein>
<dbReference type="PANTHER" id="PTHR47572">
    <property type="entry name" value="LIPOPROTEIN-RELATED"/>
    <property type="match status" value="1"/>
</dbReference>
<dbReference type="HOGENOM" id="CLU_1077023_0_0_11"/>
<keyword evidence="5" id="KW-1185">Reference proteome</keyword>
<dbReference type="RefSeq" id="WP_014986670.1">
    <property type="nucleotide sequence ID" value="NC_018681.1"/>
</dbReference>
<gene>
    <name evidence="4" type="ORF">O3I_029330</name>
</gene>
<dbReference type="Proteomes" id="UP000006304">
    <property type="component" value="Chromosome"/>
</dbReference>
<sequence length="258" mass="26634">MPTQLYSTTGLLEAPLVPADGGVLFSNVTGGGVFRHRDGVTDTVVARRRGIGGLARHENGGLIVTGRDVAYAADDIHTVLTVDGATGFNDVTVGSDGSLYVGVLRHRPQQGESAGPSEVLRIDPAGAVSTVAADIRWPNGIGFAPGEQTLYVCEYAESRVLAITDGRTRVFAEAPAGECDGLAVDVDGGVWVALGSGSAVARFTADGALDRTLDLPDGFVSSVALHDTTLYVTTSGRLLQETVAVPGIPVPAARIPVR</sequence>
<dbReference type="InterPro" id="IPR013658">
    <property type="entry name" value="SGL"/>
</dbReference>
<evidence type="ECO:0000313" key="5">
    <source>
        <dbReference type="Proteomes" id="UP000006304"/>
    </source>
</evidence>
<dbReference type="eggNOG" id="COG3386">
    <property type="taxonomic scope" value="Bacteria"/>
</dbReference>
<dbReference type="AlphaFoldDB" id="K0F3X2"/>
<keyword evidence="2" id="KW-0378">Hydrolase</keyword>
<dbReference type="PANTHER" id="PTHR47572:SF4">
    <property type="entry name" value="LACTONASE DRP35"/>
    <property type="match status" value="1"/>
</dbReference>
<accession>K0F3X2</accession>
<evidence type="ECO:0000256" key="1">
    <source>
        <dbReference type="ARBA" id="ARBA00008853"/>
    </source>
</evidence>
<organism evidence="4 5">
    <name type="scientific">Nocardia brasiliensis (strain ATCC 700358 / HUJEG-1)</name>
    <dbReference type="NCBI Taxonomy" id="1133849"/>
    <lineage>
        <taxon>Bacteria</taxon>
        <taxon>Bacillati</taxon>
        <taxon>Actinomycetota</taxon>
        <taxon>Actinomycetes</taxon>
        <taxon>Mycobacteriales</taxon>
        <taxon>Nocardiaceae</taxon>
        <taxon>Nocardia</taxon>
    </lineage>
</organism>
<dbReference type="SUPFAM" id="SSF63829">
    <property type="entry name" value="Calcium-dependent phosphotriesterase"/>
    <property type="match status" value="1"/>
</dbReference>